<evidence type="ECO:0000313" key="3">
    <source>
        <dbReference type="Proteomes" id="UP000178912"/>
    </source>
</evidence>
<accession>A0A1E1LK47</accession>
<evidence type="ECO:0000313" key="2">
    <source>
        <dbReference type="EMBL" id="CZT10866.1"/>
    </source>
</evidence>
<dbReference type="PANTHER" id="PTHR12203:SF63">
    <property type="entry name" value="GLYCOSYL TRANSFERASE CAP10 DOMAIN-CONTAINING PROTEIN"/>
    <property type="match status" value="1"/>
</dbReference>
<sequence>MILTQPKIQRAALFVTLVIVLYNIFALFTEGRSYPSLLPSSLIKYPTKEKFENRALSEEQCRATFPGLAKEIDDAVARGPFMFGREPSDSQGLVQGRIKNGKLYIISADSRASQQMLYERDAVLHQIHRAIITSPTLLPDIIFTYSIIDYPRQDAWAFSRDPNMPGNYWVMPHFSFWSWPLPFIGTMDEALAKISNVEKNTSWDKKIDKVVWRGTAWFNSISNTNLRPQLLQATKGKEWADVENLQWVSETKGANNSISIEDFCRYKYIIYTEASILICVLYVSTDLEQGITYSGRLPFHQACKSVIITPPPSYLMHTTHLMRPHFSSNLPFSASTKSKTYAGPNTRWMESYAPSQANIVFVDPHWADLEQTVMWLRAHPSVAEGIAERQRELVESRGILSAAAETCYWRSLIRGWSEVAIPEASAWKDVGEGVRWETFSLSMRSGWE</sequence>
<feature type="domain" description="Glycosyl transferase CAP10" evidence="1">
    <location>
        <begin position="137"/>
        <end position="418"/>
    </location>
</feature>
<dbReference type="SMART" id="SM00672">
    <property type="entry name" value="CAP10"/>
    <property type="match status" value="1"/>
</dbReference>
<dbReference type="Proteomes" id="UP000178912">
    <property type="component" value="Unassembled WGS sequence"/>
</dbReference>
<dbReference type="InterPro" id="IPR006598">
    <property type="entry name" value="CAP10"/>
</dbReference>
<proteinExistence type="predicted"/>
<name>A0A1E1LK47_9HELO</name>
<evidence type="ECO:0000259" key="1">
    <source>
        <dbReference type="SMART" id="SM00672"/>
    </source>
</evidence>
<dbReference type="EMBL" id="FJUX01000134">
    <property type="protein sequence ID" value="CZT10866.1"/>
    <property type="molecule type" value="Genomic_DNA"/>
</dbReference>
<dbReference type="AlphaFoldDB" id="A0A1E1LK47"/>
<dbReference type="Pfam" id="PF05686">
    <property type="entry name" value="Glyco_transf_90"/>
    <property type="match status" value="1"/>
</dbReference>
<organism evidence="2 3">
    <name type="scientific">Rhynchosporium agropyri</name>
    <dbReference type="NCBI Taxonomy" id="914238"/>
    <lineage>
        <taxon>Eukaryota</taxon>
        <taxon>Fungi</taxon>
        <taxon>Dikarya</taxon>
        <taxon>Ascomycota</taxon>
        <taxon>Pezizomycotina</taxon>
        <taxon>Leotiomycetes</taxon>
        <taxon>Helotiales</taxon>
        <taxon>Ploettnerulaceae</taxon>
        <taxon>Rhynchosporium</taxon>
    </lineage>
</organism>
<reference evidence="3" key="1">
    <citation type="submission" date="2016-03" db="EMBL/GenBank/DDBJ databases">
        <authorList>
            <person name="Guldener U."/>
        </authorList>
    </citation>
    <scope>NUCLEOTIDE SEQUENCE [LARGE SCALE GENOMIC DNA]</scope>
    <source>
        <strain evidence="3">04CH-RAC-A.6.1</strain>
    </source>
</reference>
<dbReference type="OrthoDB" id="202415at2759"/>
<dbReference type="InterPro" id="IPR051091">
    <property type="entry name" value="O-Glucosyltr/Glycosyltrsf_90"/>
</dbReference>
<protein>
    <recommendedName>
        <fullName evidence="1">Glycosyl transferase CAP10 domain-containing protein</fullName>
    </recommendedName>
</protein>
<keyword evidence="3" id="KW-1185">Reference proteome</keyword>
<gene>
    <name evidence="2" type="ORF">RAG0_15203</name>
</gene>
<dbReference type="PANTHER" id="PTHR12203">
    <property type="entry name" value="KDEL LYS-ASP-GLU-LEU CONTAINING - RELATED"/>
    <property type="match status" value="1"/>
</dbReference>